<dbReference type="EMBL" id="LDAU01000126">
    <property type="protein sequence ID" value="KRX03758.1"/>
    <property type="molecule type" value="Genomic_DNA"/>
</dbReference>
<reference evidence="2 3" key="1">
    <citation type="journal article" date="2015" name="Sci. Rep.">
        <title>Genome of the facultative scuticociliatosis pathogen Pseudocohnilembus persalinus provides insight into its virulence through horizontal gene transfer.</title>
        <authorList>
            <person name="Xiong J."/>
            <person name="Wang G."/>
            <person name="Cheng J."/>
            <person name="Tian M."/>
            <person name="Pan X."/>
            <person name="Warren A."/>
            <person name="Jiang C."/>
            <person name="Yuan D."/>
            <person name="Miao W."/>
        </authorList>
    </citation>
    <scope>NUCLEOTIDE SEQUENCE [LARGE SCALE GENOMIC DNA]</scope>
    <source>
        <strain evidence="2">36N120E</strain>
    </source>
</reference>
<dbReference type="Proteomes" id="UP000054937">
    <property type="component" value="Unassembled WGS sequence"/>
</dbReference>
<feature type="compositionally biased region" description="Low complexity" evidence="1">
    <location>
        <begin position="1057"/>
        <end position="1075"/>
    </location>
</feature>
<feature type="region of interest" description="Disordered" evidence="1">
    <location>
        <begin position="1053"/>
        <end position="1075"/>
    </location>
</feature>
<keyword evidence="3" id="KW-1185">Reference proteome</keyword>
<evidence type="ECO:0000256" key="1">
    <source>
        <dbReference type="SAM" id="MobiDB-lite"/>
    </source>
</evidence>
<gene>
    <name evidence="2" type="ORF">PPERSA_04266</name>
</gene>
<evidence type="ECO:0000313" key="2">
    <source>
        <dbReference type="EMBL" id="KRX03758.1"/>
    </source>
</evidence>
<accession>A0A0V0QNC3</accession>
<dbReference type="AlphaFoldDB" id="A0A0V0QNC3"/>
<protein>
    <submittedName>
        <fullName evidence="2">Uncharacterized protein</fullName>
    </submittedName>
</protein>
<evidence type="ECO:0000313" key="3">
    <source>
        <dbReference type="Proteomes" id="UP000054937"/>
    </source>
</evidence>
<comment type="caution">
    <text evidence="2">The sequence shown here is derived from an EMBL/GenBank/DDBJ whole genome shotgun (WGS) entry which is preliminary data.</text>
</comment>
<name>A0A0V0QNC3_PSEPJ</name>
<sequence>MSYQGEQTFQLTNPDLFYKSPKKKIDQKQQLQQNEQHKKNQSFQSIEEIEPYKSESPPPKSPMKKLIVQVKESDWMKKERHWKNIVDKLDFKVDNSHYDNYPILPGVSFFQAIAKCERKPKNIKVRIPPTLVPVEKNGQVLLYSDEQGYLKRELEGSIRDLEKKTDQYNKIVQGQIFEKAQVYYDDQSPRGFNEKINYQQLYNYMNPLQNKEKPYLIQKYEGGNVWETVKQVLDVRAYQERGYNYDISTRIEQQFLFPHVMKAQSLRICYFTKNSNIQKQSYAYKITNKQHFFDPTTKLNQNLVYKFCTSSKEQDSFIINPIKGVSLKPYEEQCANIVKYLEQNYPVRIEQIVLDFMQDFLGNIFITGCRYIKLQNCKYMKDYLREKNQDMNDELNDQEQLDQVTCSVICKLCGLLFKKDDASKTLTHKLLYEFNQHLQKRKIFLPFINVTFNTTRKCRVCNLCYMLVVQEHELIEIEQKLSQAMKIPIYDPVFRVPVEKNKLPKNRPALLQAKLNQYRLMFYMSDIQDILNNIKKPGQSYNIDNLYIQYKICNQKTSWKLTPEKEEALHKSFLRQKKIRSQTMDFFDKSKGQNFGNKDDFSQINQNIHINNNTQGNVFNKSKINTTYDIDQGIPLMTNNNERENYLKNGRDIEIKFFRLHYFFAIDNDIQEFLENTELVFRITDGPNWNNLVAEGKSKTISFFQNKQVEAQRHSCRVMIFFDDAKYCNLYLNCGLVCDEGKLDTQYMNLYKYNGIYFPDESYYNCNILPDIWMELFDVGYIYRKEEIKANQEYYQPTCDEAELNHMIDVEEDQKRSKKYKGVQSKFRETQKSFTYIYDQARSKVVKTETGHLNNSKTNNTLNLNNMTTYSNQKGFNRIKQKNNFFGQNYDPNGNNNTEYIENQENINTSNFANKKNRIQSAKVRSISYMSQNNTTNPSSNYNNNMYKNYLKNSNNSSFNSRQKSYSILDTTNPKNINFRKPPNPNPNLEERARIDKLSQKQQNSLKQKSQNQLDIIRDATQQLRIYNNNWQKKCGIDKAQFSQQRLRMLERTVNTQQQQNSAKISQSQSQSQFE</sequence>
<dbReference type="OrthoDB" id="290772at2759"/>
<organism evidence="2 3">
    <name type="scientific">Pseudocohnilembus persalinus</name>
    <name type="common">Ciliate</name>
    <dbReference type="NCBI Taxonomy" id="266149"/>
    <lineage>
        <taxon>Eukaryota</taxon>
        <taxon>Sar</taxon>
        <taxon>Alveolata</taxon>
        <taxon>Ciliophora</taxon>
        <taxon>Intramacronucleata</taxon>
        <taxon>Oligohymenophorea</taxon>
        <taxon>Scuticociliatia</taxon>
        <taxon>Philasterida</taxon>
        <taxon>Pseudocohnilembidae</taxon>
        <taxon>Pseudocohnilembus</taxon>
    </lineage>
</organism>
<proteinExistence type="predicted"/>
<dbReference type="InParanoid" id="A0A0V0QNC3"/>
<feature type="region of interest" description="Disordered" evidence="1">
    <location>
        <begin position="22"/>
        <end position="63"/>
    </location>
</feature>